<feature type="compositionally biased region" description="Basic and acidic residues" evidence="1">
    <location>
        <begin position="502"/>
        <end position="512"/>
    </location>
</feature>
<feature type="compositionally biased region" description="Polar residues" evidence="1">
    <location>
        <begin position="513"/>
        <end position="522"/>
    </location>
</feature>
<comment type="caution">
    <text evidence="3">The sequence shown here is derived from an EMBL/GenBank/DDBJ whole genome shotgun (WGS) entry which is preliminary data.</text>
</comment>
<keyword evidence="4" id="KW-1185">Reference proteome</keyword>
<dbReference type="EMBL" id="JALLBG020000011">
    <property type="protein sequence ID" value="KAL3772379.1"/>
    <property type="molecule type" value="Genomic_DNA"/>
</dbReference>
<dbReference type="InterPro" id="IPR045107">
    <property type="entry name" value="SAC3/GANP/THP3"/>
</dbReference>
<feature type="compositionally biased region" description="Acidic residues" evidence="1">
    <location>
        <begin position="1785"/>
        <end position="1804"/>
    </location>
</feature>
<accession>A0ABD3N9Q2</accession>
<feature type="region of interest" description="Disordered" evidence="1">
    <location>
        <begin position="1329"/>
        <end position="1350"/>
    </location>
</feature>
<feature type="region of interest" description="Disordered" evidence="1">
    <location>
        <begin position="578"/>
        <end position="625"/>
    </location>
</feature>
<proteinExistence type="predicted"/>
<feature type="domain" description="SAC3/GANP/THP3 conserved" evidence="2">
    <location>
        <begin position="638"/>
        <end position="820"/>
    </location>
</feature>
<feature type="region of interest" description="Disordered" evidence="1">
    <location>
        <begin position="1779"/>
        <end position="1873"/>
    </location>
</feature>
<feature type="compositionally biased region" description="Gly residues" evidence="1">
    <location>
        <begin position="129"/>
        <end position="155"/>
    </location>
</feature>
<dbReference type="Gene3D" id="1.25.40.990">
    <property type="match status" value="1"/>
</dbReference>
<name>A0ABD3N9Q2_9STRA</name>
<gene>
    <name evidence="3" type="ORF">ACHAWU_005556</name>
</gene>
<feature type="compositionally biased region" description="Pro residues" evidence="1">
    <location>
        <begin position="23"/>
        <end position="32"/>
    </location>
</feature>
<feature type="compositionally biased region" description="Gly residues" evidence="1">
    <location>
        <begin position="366"/>
        <end position="377"/>
    </location>
</feature>
<dbReference type="PANTHER" id="PTHR12436">
    <property type="entry name" value="80 KDA MCM3-ASSOCIATED PROTEIN"/>
    <property type="match status" value="1"/>
</dbReference>
<sequence>MSGFGGFGGFGQQPQQQQQQQQQPPPPPPPPSSFASPSGFGFGGSSAAGFGQPQQQQQTTSSSFSGFGQPQQQHQPSGQFGFGQTSSTNPQQQQQFFGGGMPTSSSPTLATTTISPTNSSSFFGQSNNFGGGGGFGSGSSVGAGTTTGVGFGGFGSSLASSSPPPPPAASSSSLGFVGFGGSGSGGGSMQSSSSTGFGQPQWQQQPPPSSGFGSATGFGTSFTAAATNTGFGTSSTVATNTGFSSSSIATPATTSNTGFGGFNAGPSSSFSSSSPPPPSSSTMVFGSSSTVAAATTSSGFAPTMTSSTTTTGLATAGFAPASSSTTKPLNADAAPFFGRGSQDPSATGFGGSGGGGFGSSTSAGFGTAGFGGGGGFGTSTSTGTGATGFGSGGTGFGAGGGSSGFGGSGGFGGNAIATASFPPHGPSPPPPSDPSDDDATPLSSSLIGRRIPRKNLRREDDGINMTGDSATREGDAGATTPMTGGGGGGEEQLSALRAKIREKRERLQKLKMNEQTQEQSSSEGRKSLGATALSTTRDDNKRTQGDANADLAARNALRFSTAIGDRDQSLSKLMPADLKDRNGAAGSSAWSTPAQSSGEDEDDNGINDEADVDVDDDDDLDGRNLSNAKSLVGTCLSMCPDEELVRREKEGDIQLLEVTDPGGLHPEGWTLRDTAVKRFRRSAADFKLDIPELIRPPDVLERVCGYLEEWVMERDRQGPDKRWAQQPSDTPPPLDVYQFIWDRTRMVRKDFILQNYIGTGGKCDARAVRCHERIARWHAMCEHQLSHIPEFVAHQSQQNIAELGQTMKTLNNYYDDASGRSLMEVADDEGIVNGSISPNCAQGCLSDIVMGKSPIDFDGGSLHNTASSPDVATRIIGKNGIDSPTLGTAEPEMRGLYILLTLNNEGGMEVLKYSGRLCGQKPAVFYSKPVQLALSIFQAKKERNYARFFSLMRSPTTPYLFACIMFKYVESMRKEALIIMSRTYGAKHKTTGQPFYDSYPLVNLVKLLCYEDEEEARTACQHYGITVEGDQVLWRHGSFAEPRDPEKGNIIPLKPRKMMRTIETKLNGATRLSVCRGGVSGEGATLTITCSGSHDTVAQFDRKKAQEAAEKARSEAMKVQLEIEAKARAEREKIEIERRKHEKLAAENRARAEAAKRAELERLKQERLQRERKLAEQRQKELEARRLAEEKAAAERAEMDRQEKERQEREMARKRAEEEARERERQRLLAKQREEEARRLAEIQAANERAEKEIREREERQRLAELKRKAEEERIRKAKEEEARRIEMKWIEKIEKARKMLVWRLWRNQMQKHESLRRSRLCLESLDPTTTHFPSPITSEPPMPTTQRSTITPDPEFDFESQVYRLATAPRQPINLARMFAECMLKCPIPDPTFHPAVQSNSNVVIFKLAVILPKRVHGIENLHDSMRMWANSHLRPGFISTHTFTRRSMHFETRAVSVIGNEDSVDCNAALILLPSDTESSSQIEYPDDVMKLLATNVPRIVLVLGDDKRMGTKSSTEIILEQLVGPPNDREGVVAPPISELDNALEQCCEAVVESHVKRLSDDYPSIVRVSLANVGFLCLHRLFQNMDAEGVFRSAYSIDSFFSSVKQTITILATELSNASNEIHQTKQHWPPIEFFDEGTDSIPAFFIGKYDLPFDWHVPFSGLDLEAKLLDSFQELLVKDSFVEVVERLGTVLSPSLEQQLLTMLDNDDIARCFVAVVSIIVNGELKAETRDETIVFLPTDTLSSIIERVATYEAPCMLEPVLIDIPDYLFKTTPTSYPNNDDEANYSDDESEKSDDEGSNNEKENTVQAIERNDNKRKPQEVSERGTPKSERIKRIRSQEPLPMETTEQKRSKEFTSYLEALLSSGEG</sequence>
<dbReference type="Proteomes" id="UP001530293">
    <property type="component" value="Unassembled WGS sequence"/>
</dbReference>
<feature type="compositionally biased region" description="Polar residues" evidence="1">
    <location>
        <begin position="588"/>
        <end position="597"/>
    </location>
</feature>
<evidence type="ECO:0000256" key="1">
    <source>
        <dbReference type="SAM" id="MobiDB-lite"/>
    </source>
</evidence>
<feature type="compositionally biased region" description="Gly residues" evidence="1">
    <location>
        <begin position="348"/>
        <end position="358"/>
    </location>
</feature>
<feature type="compositionally biased region" description="Polar residues" evidence="1">
    <location>
        <begin position="1329"/>
        <end position="1338"/>
    </location>
</feature>
<feature type="compositionally biased region" description="Low complexity" evidence="1">
    <location>
        <begin position="91"/>
        <end position="128"/>
    </location>
</feature>
<dbReference type="Pfam" id="PF03399">
    <property type="entry name" value="SAC3_GANP"/>
    <property type="match status" value="2"/>
</dbReference>
<feature type="compositionally biased region" description="Low complexity" evidence="1">
    <location>
        <begin position="47"/>
        <end position="84"/>
    </location>
</feature>
<dbReference type="InterPro" id="IPR005062">
    <property type="entry name" value="SAC3/GANP/THP3_conserved"/>
</dbReference>
<feature type="compositionally biased region" description="Gly residues" evidence="1">
    <location>
        <begin position="177"/>
        <end position="188"/>
    </location>
</feature>
<feature type="compositionally biased region" description="Gly residues" evidence="1">
    <location>
        <begin position="1"/>
        <end position="11"/>
    </location>
</feature>
<feature type="compositionally biased region" description="Low complexity" evidence="1">
    <location>
        <begin position="12"/>
        <end position="22"/>
    </location>
</feature>
<feature type="region of interest" description="Disordered" evidence="1">
    <location>
        <begin position="1185"/>
        <end position="1221"/>
    </location>
</feature>
<feature type="compositionally biased region" description="Basic and acidic residues" evidence="1">
    <location>
        <begin position="1805"/>
        <end position="1838"/>
    </location>
</feature>
<organism evidence="3 4">
    <name type="scientific">Discostella pseudostelligera</name>
    <dbReference type="NCBI Taxonomy" id="259834"/>
    <lineage>
        <taxon>Eukaryota</taxon>
        <taxon>Sar</taxon>
        <taxon>Stramenopiles</taxon>
        <taxon>Ochrophyta</taxon>
        <taxon>Bacillariophyta</taxon>
        <taxon>Coscinodiscophyceae</taxon>
        <taxon>Thalassiosirophycidae</taxon>
        <taxon>Stephanodiscales</taxon>
        <taxon>Stephanodiscaceae</taxon>
        <taxon>Discostella</taxon>
    </lineage>
</organism>
<feature type="compositionally biased region" description="Low complexity" evidence="1">
    <location>
        <begin position="189"/>
        <end position="217"/>
    </location>
</feature>
<dbReference type="PANTHER" id="PTHR12436:SF3">
    <property type="entry name" value="GERMINAL-CENTER ASSOCIATED NUCLEAR PROTEIN"/>
    <property type="match status" value="1"/>
</dbReference>
<feature type="compositionally biased region" description="Pro residues" evidence="1">
    <location>
        <begin position="423"/>
        <end position="433"/>
    </location>
</feature>
<protein>
    <recommendedName>
        <fullName evidence="2">SAC3/GANP/THP3 conserved domain-containing protein</fullName>
    </recommendedName>
</protein>
<feature type="compositionally biased region" description="Acidic residues" evidence="1">
    <location>
        <begin position="598"/>
        <end position="620"/>
    </location>
</feature>
<feature type="compositionally biased region" description="Gly residues" evidence="1">
    <location>
        <begin position="385"/>
        <end position="413"/>
    </location>
</feature>
<reference evidence="3 4" key="1">
    <citation type="submission" date="2024-10" db="EMBL/GenBank/DDBJ databases">
        <title>Updated reference genomes for cyclostephanoid diatoms.</title>
        <authorList>
            <person name="Roberts W.R."/>
            <person name="Alverson A.J."/>
        </authorList>
    </citation>
    <scope>NUCLEOTIDE SEQUENCE [LARGE SCALE GENOMIC DNA]</scope>
    <source>
        <strain evidence="3 4">AJA232-27</strain>
    </source>
</reference>
<feature type="domain" description="SAC3/GANP/THP3 conserved" evidence="2">
    <location>
        <begin position="889"/>
        <end position="1028"/>
    </location>
</feature>
<evidence type="ECO:0000259" key="2">
    <source>
        <dbReference type="Pfam" id="PF03399"/>
    </source>
</evidence>
<feature type="region of interest" description="Disordered" evidence="1">
    <location>
        <begin position="1"/>
        <end position="217"/>
    </location>
</feature>
<evidence type="ECO:0000313" key="4">
    <source>
        <dbReference type="Proteomes" id="UP001530293"/>
    </source>
</evidence>
<feature type="region of interest" description="Disordered" evidence="1">
    <location>
        <begin position="319"/>
        <end position="547"/>
    </location>
</feature>
<evidence type="ECO:0000313" key="3">
    <source>
        <dbReference type="EMBL" id="KAL3772379.1"/>
    </source>
</evidence>
<feature type="region of interest" description="Disordered" evidence="1">
    <location>
        <begin position="249"/>
        <end position="285"/>
    </location>
</feature>